<evidence type="ECO:0000313" key="3">
    <source>
        <dbReference type="Proteomes" id="UP001152622"/>
    </source>
</evidence>
<dbReference type="AlphaFoldDB" id="A0A9Q1IBE9"/>
<feature type="region of interest" description="Disordered" evidence="1">
    <location>
        <begin position="88"/>
        <end position="114"/>
    </location>
</feature>
<organism evidence="2 3">
    <name type="scientific">Synaphobranchus kaupii</name>
    <name type="common">Kaup's arrowtooth eel</name>
    <dbReference type="NCBI Taxonomy" id="118154"/>
    <lineage>
        <taxon>Eukaryota</taxon>
        <taxon>Metazoa</taxon>
        <taxon>Chordata</taxon>
        <taxon>Craniata</taxon>
        <taxon>Vertebrata</taxon>
        <taxon>Euteleostomi</taxon>
        <taxon>Actinopterygii</taxon>
        <taxon>Neopterygii</taxon>
        <taxon>Teleostei</taxon>
        <taxon>Anguilliformes</taxon>
        <taxon>Synaphobranchidae</taxon>
        <taxon>Synaphobranchus</taxon>
    </lineage>
</organism>
<protein>
    <submittedName>
        <fullName evidence="2">Uncharacterized protein</fullName>
    </submittedName>
</protein>
<proteinExistence type="predicted"/>
<accession>A0A9Q1IBE9</accession>
<evidence type="ECO:0000313" key="2">
    <source>
        <dbReference type="EMBL" id="KAJ8334305.1"/>
    </source>
</evidence>
<dbReference type="Proteomes" id="UP001152622">
    <property type="component" value="Chromosome 21"/>
</dbReference>
<reference evidence="2" key="1">
    <citation type="journal article" date="2023" name="Science">
        <title>Genome structures resolve the early diversification of teleost fishes.</title>
        <authorList>
            <person name="Parey E."/>
            <person name="Louis A."/>
            <person name="Montfort J."/>
            <person name="Bouchez O."/>
            <person name="Roques C."/>
            <person name="Iampietro C."/>
            <person name="Lluch J."/>
            <person name="Castinel A."/>
            <person name="Donnadieu C."/>
            <person name="Desvignes T."/>
            <person name="Floi Bucao C."/>
            <person name="Jouanno E."/>
            <person name="Wen M."/>
            <person name="Mejri S."/>
            <person name="Dirks R."/>
            <person name="Jansen H."/>
            <person name="Henkel C."/>
            <person name="Chen W.J."/>
            <person name="Zahm M."/>
            <person name="Cabau C."/>
            <person name="Klopp C."/>
            <person name="Thompson A.W."/>
            <person name="Robinson-Rechavi M."/>
            <person name="Braasch I."/>
            <person name="Lecointre G."/>
            <person name="Bobe J."/>
            <person name="Postlethwait J.H."/>
            <person name="Berthelot C."/>
            <person name="Roest Crollius H."/>
            <person name="Guiguen Y."/>
        </authorList>
    </citation>
    <scope>NUCLEOTIDE SEQUENCE</scope>
    <source>
        <strain evidence="2">WJC10195</strain>
    </source>
</reference>
<name>A0A9Q1IBE9_SYNKA</name>
<gene>
    <name evidence="2" type="ORF">SKAU_G00399440</name>
</gene>
<dbReference type="EMBL" id="JAINUF010000021">
    <property type="protein sequence ID" value="KAJ8334305.1"/>
    <property type="molecule type" value="Genomic_DNA"/>
</dbReference>
<comment type="caution">
    <text evidence="2">The sequence shown here is derived from an EMBL/GenBank/DDBJ whole genome shotgun (WGS) entry which is preliminary data.</text>
</comment>
<keyword evidence="3" id="KW-1185">Reference proteome</keyword>
<evidence type="ECO:0000256" key="1">
    <source>
        <dbReference type="SAM" id="MobiDB-lite"/>
    </source>
</evidence>
<sequence>MGWNSQGPQHPILCRSGMSGQGQHVFRWLHPPHMLKCFKQLTRRQSEGFGRRAEGPPWYGRPRRAWVPDVRKAVLRCRYIVPPRWRDTTHQSLTPGDPPRAAPPASEMQPGPPSWPMKLSQLWSHFAGHTDHTITIIDCIKQGASGACCNIDHGCA</sequence>